<reference evidence="1 2" key="1">
    <citation type="submission" date="2016-04" db="EMBL/GenBank/DDBJ databases">
        <title>Draft genome sequence of Aeribacillus pallidus 8m3 from petroleum reservoir.</title>
        <authorList>
            <person name="Poltaraus A.B."/>
            <person name="Nazina T.N."/>
            <person name="Tourova T.P."/>
            <person name="Malakho S.M."/>
            <person name="Korshunova A.V."/>
            <person name="Sokolova D.S."/>
        </authorList>
    </citation>
    <scope>NUCLEOTIDE SEQUENCE [LARGE SCALE GENOMIC DNA]</scope>
    <source>
        <strain evidence="1 2">8m3</strain>
    </source>
</reference>
<dbReference type="STRING" id="33936.AZI98_16010"/>
<evidence type="ECO:0000313" key="2">
    <source>
        <dbReference type="Proteomes" id="UP000076476"/>
    </source>
</evidence>
<gene>
    <name evidence="1" type="ORF">AZI98_16010</name>
</gene>
<name>A0A165WMZ6_9BACI</name>
<sequence>MEDGVPIAEKKPNHNGKSGCQSSRFFRLIGALSIFNVYVFRFQKILAFWTTAFPMFPYLDHVLRESYEGLFLCTPFSFCPSKVMTDIQYMQFPFFGFHHLHEGRL</sequence>
<comment type="caution">
    <text evidence="1">The sequence shown here is derived from an EMBL/GenBank/DDBJ whole genome shotgun (WGS) entry which is preliminary data.</text>
</comment>
<accession>A0A165WMZ6</accession>
<keyword evidence="2" id="KW-1185">Reference proteome</keyword>
<dbReference type="AlphaFoldDB" id="A0A165WMZ6"/>
<organism evidence="1 2">
    <name type="scientific">Aeribacillus pallidus</name>
    <dbReference type="NCBI Taxonomy" id="33936"/>
    <lineage>
        <taxon>Bacteria</taxon>
        <taxon>Bacillati</taxon>
        <taxon>Bacillota</taxon>
        <taxon>Bacilli</taxon>
        <taxon>Bacillales</taxon>
        <taxon>Bacillaceae</taxon>
        <taxon>Aeribacillus</taxon>
    </lineage>
</organism>
<protein>
    <submittedName>
        <fullName evidence="1">Uncharacterized protein</fullName>
    </submittedName>
</protein>
<dbReference type="EMBL" id="LWBR01000065">
    <property type="protein sequence ID" value="KZN95128.1"/>
    <property type="molecule type" value="Genomic_DNA"/>
</dbReference>
<proteinExistence type="predicted"/>
<dbReference type="Proteomes" id="UP000076476">
    <property type="component" value="Unassembled WGS sequence"/>
</dbReference>
<evidence type="ECO:0000313" key="1">
    <source>
        <dbReference type="EMBL" id="KZN95128.1"/>
    </source>
</evidence>